<evidence type="ECO:0000256" key="7">
    <source>
        <dbReference type="SAM" id="Coils"/>
    </source>
</evidence>
<dbReference type="GO" id="GO:0000974">
    <property type="term" value="C:Prp19 complex"/>
    <property type="evidence" value="ECO:0007669"/>
    <property type="project" value="TreeGrafter"/>
</dbReference>
<evidence type="ECO:0000256" key="2">
    <source>
        <dbReference type="ARBA" id="ARBA00010788"/>
    </source>
</evidence>
<dbReference type="AlphaFoldDB" id="A0A409Y2A3"/>
<dbReference type="InterPro" id="IPR008409">
    <property type="entry name" value="SPF27"/>
</dbReference>
<protein>
    <recommendedName>
        <fullName evidence="10">Breast carcinoma amplified sequence 2</fullName>
    </recommendedName>
</protein>
<dbReference type="GO" id="GO:0006397">
    <property type="term" value="P:mRNA processing"/>
    <property type="evidence" value="ECO:0007669"/>
    <property type="project" value="UniProtKB-KW"/>
</dbReference>
<evidence type="ECO:0008006" key="10">
    <source>
        <dbReference type="Google" id="ProtNLM"/>
    </source>
</evidence>
<accession>A0A409Y2A3</accession>
<evidence type="ECO:0000256" key="1">
    <source>
        <dbReference type="ARBA" id="ARBA00004123"/>
    </source>
</evidence>
<keyword evidence="9" id="KW-1185">Reference proteome</keyword>
<keyword evidence="4" id="KW-0747">Spliceosome</keyword>
<sequence>MASDTTASAATPIFDSLPYYDDDLQKYPHLKEKVDKELARELKAPQTLHPRVPPPVELFANNPVLKAELERVAANKPFPQLDTLRYSLPAPISTPGTDEEWRAALDNAHAQLQHQRIRQQNLALLQTYGANAWRIQNYLLEATAKNVEKALEELREMTIEVNRERKNTQDRLGQQLTSLETRWTELISSILQIEMANLALDAEIERLNKKEAELAQL</sequence>
<evidence type="ECO:0000313" key="9">
    <source>
        <dbReference type="Proteomes" id="UP000284706"/>
    </source>
</evidence>
<evidence type="ECO:0000256" key="6">
    <source>
        <dbReference type="ARBA" id="ARBA00023242"/>
    </source>
</evidence>
<comment type="subcellular location">
    <subcellularLocation>
        <location evidence="1">Nucleus</location>
    </subcellularLocation>
</comment>
<evidence type="ECO:0000313" key="8">
    <source>
        <dbReference type="EMBL" id="PPQ97160.1"/>
    </source>
</evidence>
<organism evidence="8 9">
    <name type="scientific">Gymnopilus dilepis</name>
    <dbReference type="NCBI Taxonomy" id="231916"/>
    <lineage>
        <taxon>Eukaryota</taxon>
        <taxon>Fungi</taxon>
        <taxon>Dikarya</taxon>
        <taxon>Basidiomycota</taxon>
        <taxon>Agaricomycotina</taxon>
        <taxon>Agaricomycetes</taxon>
        <taxon>Agaricomycetidae</taxon>
        <taxon>Agaricales</taxon>
        <taxon>Agaricineae</taxon>
        <taxon>Hymenogastraceae</taxon>
        <taxon>Gymnopilus</taxon>
    </lineage>
</organism>
<dbReference type="Pfam" id="PF05700">
    <property type="entry name" value="BCAS2"/>
    <property type="match status" value="1"/>
</dbReference>
<dbReference type="GO" id="GO:0071011">
    <property type="term" value="C:precatalytic spliceosome"/>
    <property type="evidence" value="ECO:0007669"/>
    <property type="project" value="TreeGrafter"/>
</dbReference>
<dbReference type="PANTHER" id="PTHR13296">
    <property type="entry name" value="BCAS2 PROTEIN"/>
    <property type="match status" value="1"/>
</dbReference>
<keyword evidence="6" id="KW-0539">Nucleus</keyword>
<evidence type="ECO:0000256" key="5">
    <source>
        <dbReference type="ARBA" id="ARBA00023187"/>
    </source>
</evidence>
<dbReference type="FunCoup" id="A0A409Y2A3">
    <property type="interactions" value="84"/>
</dbReference>
<gene>
    <name evidence="8" type="ORF">CVT26_000423</name>
</gene>
<keyword evidence="3" id="KW-0507">mRNA processing</keyword>
<dbReference type="EMBL" id="NHYE01001283">
    <property type="protein sequence ID" value="PPQ97160.1"/>
    <property type="molecule type" value="Genomic_DNA"/>
</dbReference>
<dbReference type="GO" id="GO:0071013">
    <property type="term" value="C:catalytic step 2 spliceosome"/>
    <property type="evidence" value="ECO:0007669"/>
    <property type="project" value="TreeGrafter"/>
</dbReference>
<dbReference type="OrthoDB" id="205794at2759"/>
<dbReference type="PANTHER" id="PTHR13296:SF0">
    <property type="entry name" value="PRE-MRNA-SPLICING FACTOR SPF27"/>
    <property type="match status" value="1"/>
</dbReference>
<proteinExistence type="inferred from homology"/>
<reference evidence="8 9" key="1">
    <citation type="journal article" date="2018" name="Evol. Lett.">
        <title>Horizontal gene cluster transfer increased hallucinogenic mushroom diversity.</title>
        <authorList>
            <person name="Reynolds H.T."/>
            <person name="Vijayakumar V."/>
            <person name="Gluck-Thaler E."/>
            <person name="Korotkin H.B."/>
            <person name="Matheny P.B."/>
            <person name="Slot J.C."/>
        </authorList>
    </citation>
    <scope>NUCLEOTIDE SEQUENCE [LARGE SCALE GENOMIC DNA]</scope>
    <source>
        <strain evidence="8 9">SRW20</strain>
    </source>
</reference>
<name>A0A409Y2A3_9AGAR</name>
<dbReference type="STRING" id="231916.A0A409Y2A3"/>
<keyword evidence="5" id="KW-0508">mRNA splicing</keyword>
<dbReference type="InParanoid" id="A0A409Y2A3"/>
<feature type="coiled-coil region" evidence="7">
    <location>
        <begin position="137"/>
        <end position="217"/>
    </location>
</feature>
<comment type="caution">
    <text evidence="8">The sequence shown here is derived from an EMBL/GenBank/DDBJ whole genome shotgun (WGS) entry which is preliminary data.</text>
</comment>
<evidence type="ECO:0000256" key="4">
    <source>
        <dbReference type="ARBA" id="ARBA00022728"/>
    </source>
</evidence>
<comment type="similarity">
    <text evidence="2">Belongs to the SPF27 family.</text>
</comment>
<evidence type="ECO:0000256" key="3">
    <source>
        <dbReference type="ARBA" id="ARBA00022664"/>
    </source>
</evidence>
<dbReference type="Proteomes" id="UP000284706">
    <property type="component" value="Unassembled WGS sequence"/>
</dbReference>
<dbReference type="GO" id="GO:0008380">
    <property type="term" value="P:RNA splicing"/>
    <property type="evidence" value="ECO:0007669"/>
    <property type="project" value="UniProtKB-KW"/>
</dbReference>
<keyword evidence="7" id="KW-0175">Coiled coil</keyword>